<comment type="caution">
    <text evidence="2">The sequence shown here is derived from an EMBL/GenBank/DDBJ whole genome shotgun (WGS) entry which is preliminary data.</text>
</comment>
<organism evidence="2 3">
    <name type="scientific">Diaporthe australafricana</name>
    <dbReference type="NCBI Taxonomy" id="127596"/>
    <lineage>
        <taxon>Eukaryota</taxon>
        <taxon>Fungi</taxon>
        <taxon>Dikarya</taxon>
        <taxon>Ascomycota</taxon>
        <taxon>Pezizomycotina</taxon>
        <taxon>Sordariomycetes</taxon>
        <taxon>Sordariomycetidae</taxon>
        <taxon>Diaporthales</taxon>
        <taxon>Diaporthaceae</taxon>
        <taxon>Diaporthe</taxon>
    </lineage>
</organism>
<evidence type="ECO:0000256" key="1">
    <source>
        <dbReference type="SAM" id="MobiDB-lite"/>
    </source>
</evidence>
<protein>
    <recommendedName>
        <fullName evidence="4">C2H2-type domain-containing protein</fullName>
    </recommendedName>
</protein>
<dbReference type="PANTHER" id="PTHR38166:SF1">
    <property type="entry name" value="C2H2-TYPE DOMAIN-CONTAINING PROTEIN"/>
    <property type="match status" value="1"/>
</dbReference>
<dbReference type="PANTHER" id="PTHR38166">
    <property type="entry name" value="C2H2-TYPE DOMAIN-CONTAINING PROTEIN-RELATED"/>
    <property type="match status" value="1"/>
</dbReference>
<gene>
    <name evidence="2" type="ORF">Daus18300_011065</name>
</gene>
<proteinExistence type="predicted"/>
<feature type="region of interest" description="Disordered" evidence="1">
    <location>
        <begin position="110"/>
        <end position="184"/>
    </location>
</feature>
<evidence type="ECO:0000313" key="2">
    <source>
        <dbReference type="EMBL" id="KAL1855347.1"/>
    </source>
</evidence>
<accession>A0ABR3W7U6</accession>
<dbReference type="EMBL" id="JAWRVE010000130">
    <property type="protein sequence ID" value="KAL1855347.1"/>
    <property type="molecule type" value="Genomic_DNA"/>
</dbReference>
<reference evidence="2 3" key="1">
    <citation type="journal article" date="2024" name="IMA Fungus">
        <title>IMA Genome - F19 : A genome assembly and annotation guide to empower mycologists, including annotated draft genome sequences of Ceratocystis pirilliformis, Diaporthe australafricana, Fusarium ophioides, Paecilomyces lecythidis, and Sporothrix stenoceras.</title>
        <authorList>
            <person name="Aylward J."/>
            <person name="Wilson A.M."/>
            <person name="Visagie C.M."/>
            <person name="Spraker J."/>
            <person name="Barnes I."/>
            <person name="Buitendag C."/>
            <person name="Ceriani C."/>
            <person name="Del Mar Angel L."/>
            <person name="du Plessis D."/>
            <person name="Fuchs T."/>
            <person name="Gasser K."/>
            <person name="Kramer D."/>
            <person name="Li W."/>
            <person name="Munsamy K."/>
            <person name="Piso A."/>
            <person name="Price J.L."/>
            <person name="Sonnekus B."/>
            <person name="Thomas C."/>
            <person name="van der Nest A."/>
            <person name="van Dijk A."/>
            <person name="van Heerden A."/>
            <person name="van Vuuren N."/>
            <person name="Yilmaz N."/>
            <person name="Duong T.A."/>
            <person name="van der Merwe N.A."/>
            <person name="Wingfield M.J."/>
            <person name="Wingfield B.D."/>
        </authorList>
    </citation>
    <scope>NUCLEOTIDE SEQUENCE [LARGE SCALE GENOMIC DNA]</scope>
    <source>
        <strain evidence="2 3">CMW 18300</strain>
    </source>
</reference>
<name>A0ABR3W7U6_9PEZI</name>
<sequence length="339" mass="38383">MPKSNSRRLDKDEKNVLLHLLQAPKLTNCDIARILKVDERTISRRRKQLRTLGHLSPERNVKGAEKLHEWQLEKVIALLDENPDLQLKDIKDFLQTEYDLNVTVSTISRQLSRANHARASRPGYKGKRPDLQPPEPPRTVQDRQPEYGSGDTAVGDQPDQSQPEAVGDLQPTAASASASASASQQERPLMLKCPYFAANPQRYMSHPYCQSAWPTARDAKDHVVRQHSVPRFRCNRCMEHFDDNTALILHHRAPDSCSLREWLVPEGVDEEQKEKLRRIGQGDEVEKWKKMFRVIFPGLEDMPDRLSYEPTYFTAIDPALGALSQASHAAQAAAVAACE</sequence>
<evidence type="ECO:0008006" key="4">
    <source>
        <dbReference type="Google" id="ProtNLM"/>
    </source>
</evidence>
<dbReference type="Proteomes" id="UP001583177">
    <property type="component" value="Unassembled WGS sequence"/>
</dbReference>
<dbReference type="SUPFAM" id="SSF46689">
    <property type="entry name" value="Homeodomain-like"/>
    <property type="match status" value="1"/>
</dbReference>
<feature type="compositionally biased region" description="Low complexity" evidence="1">
    <location>
        <begin position="173"/>
        <end position="183"/>
    </location>
</feature>
<dbReference type="InterPro" id="IPR009057">
    <property type="entry name" value="Homeodomain-like_sf"/>
</dbReference>
<keyword evidence="3" id="KW-1185">Reference proteome</keyword>
<evidence type="ECO:0000313" key="3">
    <source>
        <dbReference type="Proteomes" id="UP001583177"/>
    </source>
</evidence>